<sequence length="94" mass="10246">DQSRIPTHHEKRKLLISNLALSLPFPLSLPPRNILNPHSTSAHIVKNGTGTGNWTTLPPSAYQVSEIPQALSPFHQSGRQPGTRGHQKMAGLNV</sequence>
<dbReference type="AlphaFoldDB" id="A0A433QUE8"/>
<proteinExistence type="predicted"/>
<dbReference type="EMBL" id="RBNJ01001236">
    <property type="protein sequence ID" value="RUS33419.1"/>
    <property type="molecule type" value="Genomic_DNA"/>
</dbReference>
<name>A0A433QUE8_9FUNG</name>
<feature type="non-terminal residue" evidence="2">
    <location>
        <position position="1"/>
    </location>
</feature>
<keyword evidence="3" id="KW-1185">Reference proteome</keyword>
<accession>A0A433QUE8</accession>
<gene>
    <name evidence="2" type="ORF">BC938DRAFT_471815</name>
</gene>
<evidence type="ECO:0000313" key="3">
    <source>
        <dbReference type="Proteomes" id="UP000274822"/>
    </source>
</evidence>
<organism evidence="2 3">
    <name type="scientific">Jimgerdemannia flammicorona</name>
    <dbReference type="NCBI Taxonomy" id="994334"/>
    <lineage>
        <taxon>Eukaryota</taxon>
        <taxon>Fungi</taxon>
        <taxon>Fungi incertae sedis</taxon>
        <taxon>Mucoromycota</taxon>
        <taxon>Mucoromycotina</taxon>
        <taxon>Endogonomycetes</taxon>
        <taxon>Endogonales</taxon>
        <taxon>Endogonaceae</taxon>
        <taxon>Jimgerdemannia</taxon>
    </lineage>
</organism>
<protein>
    <submittedName>
        <fullName evidence="2">Uncharacterized protein</fullName>
    </submittedName>
</protein>
<reference evidence="2 3" key="1">
    <citation type="journal article" date="2018" name="New Phytol.">
        <title>Phylogenomics of Endogonaceae and evolution of mycorrhizas within Mucoromycota.</title>
        <authorList>
            <person name="Chang Y."/>
            <person name="Desiro A."/>
            <person name="Na H."/>
            <person name="Sandor L."/>
            <person name="Lipzen A."/>
            <person name="Clum A."/>
            <person name="Barry K."/>
            <person name="Grigoriev I.V."/>
            <person name="Martin F.M."/>
            <person name="Stajich J.E."/>
            <person name="Smith M.E."/>
            <person name="Bonito G."/>
            <person name="Spatafora J.W."/>
        </authorList>
    </citation>
    <scope>NUCLEOTIDE SEQUENCE [LARGE SCALE GENOMIC DNA]</scope>
    <source>
        <strain evidence="2 3">AD002</strain>
    </source>
</reference>
<feature type="region of interest" description="Disordered" evidence="1">
    <location>
        <begin position="73"/>
        <end position="94"/>
    </location>
</feature>
<evidence type="ECO:0000256" key="1">
    <source>
        <dbReference type="SAM" id="MobiDB-lite"/>
    </source>
</evidence>
<dbReference type="Proteomes" id="UP000274822">
    <property type="component" value="Unassembled WGS sequence"/>
</dbReference>
<evidence type="ECO:0000313" key="2">
    <source>
        <dbReference type="EMBL" id="RUS33419.1"/>
    </source>
</evidence>
<comment type="caution">
    <text evidence="2">The sequence shown here is derived from an EMBL/GenBank/DDBJ whole genome shotgun (WGS) entry which is preliminary data.</text>
</comment>
<feature type="non-terminal residue" evidence="2">
    <location>
        <position position="94"/>
    </location>
</feature>